<sequence>MSWGISRAVNSRGIGKTSVRCCHREKRLTSRAMWQAQGSPAEVFAALFVSQCTIIFALRRGRSPREGETRLKSMSNVPSPARPATSHDPVPAAAKPGPASGPVHVRRLHPGEEPLLLAHLKRLDPEIRRLRFGNAVNDFFLERYVSLALGDEALVKGLFIDGELRGAAELRFLTGSHDEAEGALSIEKPYQGHGHGDRLFGRLVASARNRGVRRLFLTCLRENRRMQAIAAKHGADLSFEAGDVTAEILRPYADVQSLAREWTDETEAFAFAMIEWRRKRLRSFAAPLRRLAASFNPFPAPH</sequence>
<name>Q1YDT9_AURMS</name>
<dbReference type="InterPro" id="IPR016181">
    <property type="entry name" value="Acyl_CoA_acyltransferase"/>
</dbReference>
<gene>
    <name evidence="3" type="ORF">SI859A1_00016</name>
</gene>
<dbReference type="Gene3D" id="3.40.630.30">
    <property type="match status" value="1"/>
</dbReference>
<feature type="region of interest" description="Disordered" evidence="1">
    <location>
        <begin position="66"/>
        <end position="106"/>
    </location>
</feature>
<dbReference type="HOGENOM" id="CLU_920753_0_0_5"/>
<dbReference type="PROSITE" id="PS51186">
    <property type="entry name" value="GNAT"/>
    <property type="match status" value="1"/>
</dbReference>
<dbReference type="Pfam" id="PF00583">
    <property type="entry name" value="Acetyltransf_1"/>
    <property type="match status" value="1"/>
</dbReference>
<organism evidence="3 4">
    <name type="scientific">Aurantimonas manganoxydans (strain ATCC BAA-1229 / DSM 21871 / SI85-9A1)</name>
    <dbReference type="NCBI Taxonomy" id="287752"/>
    <lineage>
        <taxon>Bacteria</taxon>
        <taxon>Pseudomonadati</taxon>
        <taxon>Pseudomonadota</taxon>
        <taxon>Alphaproteobacteria</taxon>
        <taxon>Hyphomicrobiales</taxon>
        <taxon>Aurantimonadaceae</taxon>
        <taxon>Aurantimonas</taxon>
    </lineage>
</organism>
<evidence type="ECO:0000259" key="2">
    <source>
        <dbReference type="PROSITE" id="PS51186"/>
    </source>
</evidence>
<feature type="compositionally biased region" description="Low complexity" evidence="1">
    <location>
        <begin position="89"/>
        <end position="103"/>
    </location>
</feature>
<dbReference type="BioCyc" id="AURANTIMONAS:SI859A1_00016-MONOMER"/>
<evidence type="ECO:0000256" key="1">
    <source>
        <dbReference type="SAM" id="MobiDB-lite"/>
    </source>
</evidence>
<dbReference type="EMBL" id="AAPJ01000011">
    <property type="protein sequence ID" value="EAS48379.1"/>
    <property type="molecule type" value="Genomic_DNA"/>
</dbReference>
<feature type="domain" description="N-acetyltransferase" evidence="2">
    <location>
        <begin position="103"/>
        <end position="254"/>
    </location>
</feature>
<dbReference type="InterPro" id="IPR000182">
    <property type="entry name" value="GNAT_dom"/>
</dbReference>
<dbReference type="GO" id="GO:0016747">
    <property type="term" value="F:acyltransferase activity, transferring groups other than amino-acyl groups"/>
    <property type="evidence" value="ECO:0007669"/>
    <property type="project" value="InterPro"/>
</dbReference>
<evidence type="ECO:0000313" key="4">
    <source>
        <dbReference type="Proteomes" id="UP000000321"/>
    </source>
</evidence>
<comment type="caution">
    <text evidence="3">The sequence shown here is derived from an EMBL/GenBank/DDBJ whole genome shotgun (WGS) entry which is preliminary data.</text>
</comment>
<dbReference type="CDD" id="cd04301">
    <property type="entry name" value="NAT_SF"/>
    <property type="match status" value="1"/>
</dbReference>
<protein>
    <recommendedName>
        <fullName evidence="2">N-acetyltransferase domain-containing protein</fullName>
    </recommendedName>
</protein>
<reference evidence="3 4" key="1">
    <citation type="journal article" date="2008" name="Appl. Environ. Microbiol.">
        <title>Genomic insights into Mn(II) oxidation by the marine alphaproteobacterium Aurantimonas sp. strain SI85-9A1.</title>
        <authorList>
            <person name="Dick G.J."/>
            <person name="Podell S."/>
            <person name="Johnson H.A."/>
            <person name="Rivera-Espinoza Y."/>
            <person name="Bernier-Latmani R."/>
            <person name="McCarthy J.K."/>
            <person name="Torpey J.W."/>
            <person name="Clement B.G."/>
            <person name="Gaasterland T."/>
            <person name="Tebo B.M."/>
        </authorList>
    </citation>
    <scope>NUCLEOTIDE SEQUENCE [LARGE SCALE GENOMIC DNA]</scope>
    <source>
        <strain evidence="3 4">SI85-9A1</strain>
    </source>
</reference>
<proteinExistence type="predicted"/>
<accession>Q1YDT9</accession>
<evidence type="ECO:0000313" key="3">
    <source>
        <dbReference type="EMBL" id="EAS48379.1"/>
    </source>
</evidence>
<keyword evidence="4" id="KW-1185">Reference proteome</keyword>
<dbReference type="AlphaFoldDB" id="Q1YDT9"/>
<dbReference type="SUPFAM" id="SSF55729">
    <property type="entry name" value="Acyl-CoA N-acyltransferases (Nat)"/>
    <property type="match status" value="1"/>
</dbReference>
<dbReference type="Proteomes" id="UP000000321">
    <property type="component" value="Unassembled WGS sequence"/>
</dbReference>